<evidence type="ECO:0000313" key="1">
    <source>
        <dbReference type="EMBL" id="GGN88641.1"/>
    </source>
</evidence>
<proteinExistence type="predicted"/>
<keyword evidence="2" id="KW-1185">Reference proteome</keyword>
<dbReference type="Proteomes" id="UP000600365">
    <property type="component" value="Unassembled WGS sequence"/>
</dbReference>
<organism evidence="1 2">
    <name type="scientific">Streptomyces albiflavescens</name>
    <dbReference type="NCBI Taxonomy" id="1623582"/>
    <lineage>
        <taxon>Bacteria</taxon>
        <taxon>Bacillati</taxon>
        <taxon>Actinomycetota</taxon>
        <taxon>Actinomycetes</taxon>
        <taxon>Kitasatosporales</taxon>
        <taxon>Streptomycetaceae</taxon>
        <taxon>Streptomyces</taxon>
    </lineage>
</organism>
<gene>
    <name evidence="1" type="ORF">GCM10011579_082530</name>
</gene>
<dbReference type="EMBL" id="BMMM01000021">
    <property type="protein sequence ID" value="GGN88641.1"/>
    <property type="molecule type" value="Genomic_DNA"/>
</dbReference>
<protein>
    <submittedName>
        <fullName evidence="1">Uncharacterized protein</fullName>
    </submittedName>
</protein>
<comment type="caution">
    <text evidence="1">The sequence shown here is derived from an EMBL/GenBank/DDBJ whole genome shotgun (WGS) entry which is preliminary data.</text>
</comment>
<reference evidence="1 2" key="1">
    <citation type="journal article" date="2014" name="Int. J. Syst. Evol. Microbiol.">
        <title>Complete genome sequence of Corynebacterium casei LMG S-19264T (=DSM 44701T), isolated from a smear-ripened cheese.</title>
        <authorList>
            <consortium name="US DOE Joint Genome Institute (JGI-PGF)"/>
            <person name="Walter F."/>
            <person name="Albersmeier A."/>
            <person name="Kalinowski J."/>
            <person name="Ruckert C."/>
        </authorList>
    </citation>
    <scope>NUCLEOTIDE SEQUENCE [LARGE SCALE GENOMIC DNA]</scope>
    <source>
        <strain evidence="1 2">CGMCC 4.7111</strain>
    </source>
</reference>
<evidence type="ECO:0000313" key="2">
    <source>
        <dbReference type="Proteomes" id="UP000600365"/>
    </source>
</evidence>
<name>A0A917YCA6_9ACTN</name>
<accession>A0A917YCA6</accession>
<sequence>MTLLPPTDAAGPTASALIVSDALLGNPWCRCSRRCGSASSLGGRGRHARGDAAGAQGVGVDDAAVAGGVHDVDITVVGDAVQVVAGGVAAIGQATVLVAEVRIAS</sequence>
<dbReference type="AlphaFoldDB" id="A0A917YCA6"/>